<dbReference type="UniPathway" id="UPA00223"/>
<evidence type="ECO:0000256" key="3">
    <source>
        <dbReference type="ARBA" id="ARBA00022679"/>
    </source>
</evidence>
<dbReference type="Gene3D" id="1.10.230.10">
    <property type="entry name" value="Cytochrome P450-Terp, domain 2"/>
    <property type="match status" value="1"/>
</dbReference>
<dbReference type="SUPFAM" id="SSF48256">
    <property type="entry name" value="Citrate synthase"/>
    <property type="match status" value="1"/>
</dbReference>
<dbReference type="PANTHER" id="PTHR11739">
    <property type="entry name" value="CITRATE SYNTHASE"/>
    <property type="match status" value="1"/>
</dbReference>
<dbReference type="InterPro" id="IPR016143">
    <property type="entry name" value="Citrate_synth-like_sm_a-sub"/>
</dbReference>
<dbReference type="GO" id="GO:0006099">
    <property type="term" value="P:tricarboxylic acid cycle"/>
    <property type="evidence" value="ECO:0007669"/>
    <property type="project" value="UniProtKB-UniPathway"/>
</dbReference>
<evidence type="ECO:0000313" key="8">
    <source>
        <dbReference type="EMBL" id="QKG85200.1"/>
    </source>
</evidence>
<protein>
    <recommendedName>
        <fullName evidence="5">Citrate synthase</fullName>
    </recommendedName>
</protein>
<dbReference type="GO" id="GO:0036440">
    <property type="term" value="F:citrate synthase activity"/>
    <property type="evidence" value="ECO:0007669"/>
    <property type="project" value="UniProtKB-EC"/>
</dbReference>
<dbReference type="InterPro" id="IPR016142">
    <property type="entry name" value="Citrate_synth-like_lrg_a-sub"/>
</dbReference>
<evidence type="ECO:0000256" key="6">
    <source>
        <dbReference type="PIRSR" id="PIRSR001369-1"/>
    </source>
</evidence>
<evidence type="ECO:0000256" key="4">
    <source>
        <dbReference type="ARBA" id="ARBA00049288"/>
    </source>
</evidence>
<keyword evidence="3 5" id="KW-0808">Transferase</keyword>
<comment type="catalytic activity">
    <reaction evidence="4">
        <text>oxaloacetate + acetyl-CoA + H2O = citrate + CoA + H(+)</text>
        <dbReference type="Rhea" id="RHEA:16845"/>
        <dbReference type="ChEBI" id="CHEBI:15377"/>
        <dbReference type="ChEBI" id="CHEBI:15378"/>
        <dbReference type="ChEBI" id="CHEBI:16452"/>
        <dbReference type="ChEBI" id="CHEBI:16947"/>
        <dbReference type="ChEBI" id="CHEBI:57287"/>
        <dbReference type="ChEBI" id="CHEBI:57288"/>
        <dbReference type="EC" id="2.3.3.16"/>
    </reaction>
</comment>
<comment type="similarity">
    <text evidence="2 5 7">Belongs to the citrate synthase family.</text>
</comment>
<name>A0A7D3Y1C6_9BACL</name>
<dbReference type="Pfam" id="PF00285">
    <property type="entry name" value="Citrate_synt"/>
    <property type="match status" value="1"/>
</dbReference>
<keyword evidence="9" id="KW-1185">Reference proteome</keyword>
<dbReference type="InterPro" id="IPR036969">
    <property type="entry name" value="Citrate_synthase_sf"/>
</dbReference>
<dbReference type="GO" id="GO:0005829">
    <property type="term" value="C:cytosol"/>
    <property type="evidence" value="ECO:0007669"/>
    <property type="project" value="TreeGrafter"/>
</dbReference>
<dbReference type="Proteomes" id="UP000503088">
    <property type="component" value="Chromosome"/>
</dbReference>
<evidence type="ECO:0000256" key="5">
    <source>
        <dbReference type="PIRNR" id="PIRNR001369"/>
    </source>
</evidence>
<accession>A0A7D3Y1C6</accession>
<dbReference type="InterPro" id="IPR019810">
    <property type="entry name" value="Citrate_synthase_AS"/>
</dbReference>
<organism evidence="8 9">
    <name type="scientific">Kroppenstedtia pulmonis</name>
    <dbReference type="NCBI Taxonomy" id="1380685"/>
    <lineage>
        <taxon>Bacteria</taxon>
        <taxon>Bacillati</taxon>
        <taxon>Bacillota</taxon>
        <taxon>Bacilli</taxon>
        <taxon>Bacillales</taxon>
        <taxon>Thermoactinomycetaceae</taxon>
        <taxon>Kroppenstedtia</taxon>
    </lineage>
</organism>
<dbReference type="InterPro" id="IPR024176">
    <property type="entry name" value="Citrate_synthase_bac-typ"/>
</dbReference>
<dbReference type="PRINTS" id="PR00143">
    <property type="entry name" value="CITRTSNTHASE"/>
</dbReference>
<dbReference type="KEGG" id="kpul:GXN76_12430"/>
<evidence type="ECO:0000256" key="7">
    <source>
        <dbReference type="RuleBase" id="RU003406"/>
    </source>
</evidence>
<dbReference type="PIRSF" id="PIRSF001369">
    <property type="entry name" value="Citrate_synth"/>
    <property type="match status" value="1"/>
</dbReference>
<dbReference type="CDD" id="cd06109">
    <property type="entry name" value="BsCS-I_like"/>
    <property type="match status" value="1"/>
</dbReference>
<dbReference type="PROSITE" id="PS00480">
    <property type="entry name" value="CITRATE_SYNTHASE"/>
    <property type="match status" value="1"/>
</dbReference>
<dbReference type="Gene3D" id="1.10.580.10">
    <property type="entry name" value="Citrate Synthase, domain 1"/>
    <property type="match status" value="1"/>
</dbReference>
<proteinExistence type="inferred from homology"/>
<gene>
    <name evidence="8" type="ORF">GXN76_12430</name>
</gene>
<feature type="active site" evidence="6">
    <location>
        <position position="253"/>
    </location>
</feature>
<dbReference type="GO" id="GO:0005975">
    <property type="term" value="P:carbohydrate metabolic process"/>
    <property type="evidence" value="ECO:0007669"/>
    <property type="project" value="TreeGrafter"/>
</dbReference>
<sequence length="364" mass="40354">MTVQSGLEGIVVAESDLSLVDGSQGYLIYRGCWAKELALHQTFEETVFLLWYGRLPTAGELKEFRSQLAKERRLPASVVEIISRIPRQTDMMSVLRTAISSLELKGASWPPTVDQGLSILAKIPTIIAYRHHLLKGTPVPEYRFDLSHGENYLYMLSGKVPVAAHTRSLDSYLILTAEHGMNASTFAARVVTSTQSDLLSALTAAIGALKGPLHGGAPAEVENMLESIGTSDQAESWLRERLDQGEKLMGFGHRIYKTRDPRAEALQIVARDLAPEEPWFQLAVEVEQTALRLLHQRKPDKSLHTNVEFYAAAVLRAVGLPKELYTPTFALSRAAGWCAHILEQAAANRIIRPQSRYTGFIPEL</sequence>
<dbReference type="NCBIfam" id="NF009005">
    <property type="entry name" value="PRK12350.1"/>
    <property type="match status" value="1"/>
</dbReference>
<dbReference type="InterPro" id="IPR002020">
    <property type="entry name" value="Citrate_synthase"/>
</dbReference>
<comment type="pathway">
    <text evidence="1">Carbohydrate metabolism; tricarboxylic acid cycle.</text>
</comment>
<dbReference type="EMBL" id="CP048104">
    <property type="protein sequence ID" value="QKG85200.1"/>
    <property type="molecule type" value="Genomic_DNA"/>
</dbReference>
<evidence type="ECO:0000313" key="9">
    <source>
        <dbReference type="Proteomes" id="UP000503088"/>
    </source>
</evidence>
<feature type="active site" evidence="6">
    <location>
        <position position="308"/>
    </location>
</feature>
<evidence type="ECO:0000256" key="2">
    <source>
        <dbReference type="ARBA" id="ARBA00010566"/>
    </source>
</evidence>
<dbReference type="PANTHER" id="PTHR11739:SF4">
    <property type="entry name" value="CITRATE SYNTHASE, PEROXISOMAL"/>
    <property type="match status" value="1"/>
</dbReference>
<dbReference type="RefSeq" id="WP_173223632.1">
    <property type="nucleotide sequence ID" value="NZ_CP048104.1"/>
</dbReference>
<dbReference type="AlphaFoldDB" id="A0A7D3Y1C6"/>
<reference evidence="8 9" key="1">
    <citation type="submission" date="2020-01" db="EMBL/GenBank/DDBJ databases">
        <authorList>
            <person name="Gulvik C.A."/>
            <person name="Batra D.G."/>
        </authorList>
    </citation>
    <scope>NUCLEOTIDE SEQUENCE [LARGE SCALE GENOMIC DNA]</scope>
    <source>
        <strain evidence="8 9">W9323</strain>
    </source>
</reference>
<evidence type="ECO:0000256" key="1">
    <source>
        <dbReference type="ARBA" id="ARBA00005163"/>
    </source>
</evidence>